<evidence type="ECO:0000256" key="1">
    <source>
        <dbReference type="SAM" id="Phobius"/>
    </source>
</evidence>
<dbReference type="InterPro" id="IPR029675">
    <property type="entry name" value="PGAP4"/>
</dbReference>
<keyword evidence="1" id="KW-0472">Membrane</keyword>
<keyword evidence="1" id="KW-1133">Transmembrane helix</keyword>
<keyword evidence="3" id="KW-1185">Reference proteome</keyword>
<dbReference type="Proteomes" id="UP001408356">
    <property type="component" value="Unassembled WGS sequence"/>
</dbReference>
<evidence type="ECO:0000313" key="2">
    <source>
        <dbReference type="EMBL" id="KAK9425647.1"/>
    </source>
</evidence>
<accession>A0ABR2VFF3</accession>
<comment type="caution">
    <text evidence="2">The sequence shown here is derived from an EMBL/GenBank/DDBJ whole genome shotgun (WGS) entry which is preliminary data.</text>
</comment>
<keyword evidence="1" id="KW-0812">Transmembrane</keyword>
<feature type="transmembrane region" description="Helical" evidence="1">
    <location>
        <begin position="81"/>
        <end position="101"/>
    </location>
</feature>
<evidence type="ECO:0000313" key="3">
    <source>
        <dbReference type="Proteomes" id="UP001408356"/>
    </source>
</evidence>
<name>A0ABR2VFF3_9PEZI</name>
<feature type="transmembrane region" description="Helical" evidence="1">
    <location>
        <begin position="47"/>
        <end position="69"/>
    </location>
</feature>
<dbReference type="PANTHER" id="PTHR31410">
    <property type="entry name" value="TRANSMEMBRANE PROTEIN 246"/>
    <property type="match status" value="1"/>
</dbReference>
<gene>
    <name evidence="2" type="ORF">SUNI508_03008</name>
</gene>
<proteinExistence type="predicted"/>
<dbReference type="EMBL" id="JARVKF010000013">
    <property type="protein sequence ID" value="KAK9425647.1"/>
    <property type="molecule type" value="Genomic_DNA"/>
</dbReference>
<sequence length="233" mass="26879">MDGWFHRTLAALQVATRKTEKMGRESFLYLCIFYNGRLLGWNFEESPYYICIIISLIAAQLMVICLLWWRFPTLKETAPITLVLLIYGVCTLMVIGLFFAAGRSCMMPKRPGVSLMHRYGCCGQGLVFPQEQVNKHLLPVYRNSNDSHAAVDTFLEDWANARDQLRWAVTPVLIQHVGRKSSHGAGDQKFGQLTDDMPFDYDFELNDPVDLAKEHQLWIDTLRDELREEREIS</sequence>
<organism evidence="2 3">
    <name type="scientific">Seiridium unicorne</name>
    <dbReference type="NCBI Taxonomy" id="138068"/>
    <lineage>
        <taxon>Eukaryota</taxon>
        <taxon>Fungi</taxon>
        <taxon>Dikarya</taxon>
        <taxon>Ascomycota</taxon>
        <taxon>Pezizomycotina</taxon>
        <taxon>Sordariomycetes</taxon>
        <taxon>Xylariomycetidae</taxon>
        <taxon>Amphisphaeriales</taxon>
        <taxon>Sporocadaceae</taxon>
        <taxon>Seiridium</taxon>
    </lineage>
</organism>
<dbReference type="PANTHER" id="PTHR31410:SF1">
    <property type="entry name" value="POST-GPI ATTACHMENT TO PROTEINS FACTOR 4"/>
    <property type="match status" value="1"/>
</dbReference>
<reference evidence="2 3" key="1">
    <citation type="journal article" date="2024" name="J. Plant Pathol.">
        <title>Sequence and assembly of the genome of Seiridium unicorne, isolate CBS 538.82, causal agent of cypress canker disease.</title>
        <authorList>
            <person name="Scali E."/>
            <person name="Rocca G.D."/>
            <person name="Danti R."/>
            <person name="Garbelotto M."/>
            <person name="Barberini S."/>
            <person name="Baroncelli R."/>
            <person name="Emiliani G."/>
        </authorList>
    </citation>
    <scope>NUCLEOTIDE SEQUENCE [LARGE SCALE GENOMIC DNA]</scope>
    <source>
        <strain evidence="2 3">BM-138-508</strain>
    </source>
</reference>
<protein>
    <submittedName>
        <fullName evidence="2">Integral membrane protein</fullName>
    </submittedName>
</protein>